<dbReference type="GO" id="GO:0006986">
    <property type="term" value="P:response to unfolded protein"/>
    <property type="evidence" value="ECO:0007669"/>
    <property type="project" value="UniProtKB-KW"/>
</dbReference>
<evidence type="ECO:0000256" key="5">
    <source>
        <dbReference type="ARBA" id="ARBA00046062"/>
    </source>
</evidence>
<organism evidence="8 9">
    <name type="scientific">Aspergillus ellipticus CBS 707.79</name>
    <dbReference type="NCBI Taxonomy" id="1448320"/>
    <lineage>
        <taxon>Eukaryota</taxon>
        <taxon>Fungi</taxon>
        <taxon>Dikarya</taxon>
        <taxon>Ascomycota</taxon>
        <taxon>Pezizomycotina</taxon>
        <taxon>Eurotiomycetes</taxon>
        <taxon>Eurotiomycetidae</taxon>
        <taxon>Eurotiales</taxon>
        <taxon>Aspergillaceae</taxon>
        <taxon>Aspergillus</taxon>
        <taxon>Aspergillus subgen. Circumdati</taxon>
    </lineage>
</organism>
<feature type="compositionally biased region" description="Low complexity" evidence="6">
    <location>
        <begin position="207"/>
        <end position="216"/>
    </location>
</feature>
<dbReference type="CDD" id="cd01767">
    <property type="entry name" value="UBX"/>
    <property type="match status" value="1"/>
</dbReference>
<evidence type="ECO:0000313" key="9">
    <source>
        <dbReference type="Proteomes" id="UP000247810"/>
    </source>
</evidence>
<dbReference type="Pfam" id="PF23187">
    <property type="entry name" value="UBX7_N"/>
    <property type="match status" value="1"/>
</dbReference>
<protein>
    <recommendedName>
        <fullName evidence="4">UBX domain-containing protein 2</fullName>
    </recommendedName>
</protein>
<proteinExistence type="predicted"/>
<dbReference type="PROSITE" id="PS50033">
    <property type="entry name" value="UBX"/>
    <property type="match status" value="1"/>
</dbReference>
<sequence length="459" mass="49401">MFYKGSLQEGIASAVAEGKAVVCFVRDDEPTSTAWEDEYLTVDDELSQLLQTRAVLLRFTKDSQEAGFLTSFCPIVKFPTLVVIKNGMLSDYLVPDISKEDFRDRLIAKLDESKAASQPVDTGAGNEAASQTTSAPAPAPSPVVSPSAPSAAEPPVSTAPVASPPAPSATAHTSAVPEQAQPARDASIREGKRRVEDAKASEPVRPAPAKKLQQQKPEPPKQSSRPAKQETKPKETKAKPAISITRAPKPVEQVPEKRQPSTPTPPKQYRLQVRLFDGSSVRSSFTPTQTIRADIRPWLESQMVEEKHPFNLKHILTPLPSRTITIAEEERTLEDLGLGSTANLVMVPIQSYTEAYSASGSSLPARAVSSAYGLVSSAVGTATGLVGSFFGYGPTAPAPEAAPSTPAPASSDAGRRPRPTASRGPIIRTLRDQQNEQDDKEFYNGNQLNFQPRNDSDRR</sequence>
<comment type="subunit">
    <text evidence="3">Directly interacts with VCP. Interacts with UBQLN1. Forms a complex with VCP and UBQLN1.</text>
</comment>
<evidence type="ECO:0000256" key="4">
    <source>
        <dbReference type="ARBA" id="ARBA00041575"/>
    </source>
</evidence>
<dbReference type="InterPro" id="IPR001012">
    <property type="entry name" value="UBX_dom"/>
</dbReference>
<evidence type="ECO:0000259" key="7">
    <source>
        <dbReference type="PROSITE" id="PS50033"/>
    </source>
</evidence>
<feature type="region of interest" description="Disordered" evidence="6">
    <location>
        <begin position="398"/>
        <end position="459"/>
    </location>
</feature>
<name>A0A319E527_9EURO</name>
<keyword evidence="2" id="KW-0834">Unfolded protein response</keyword>
<dbReference type="OrthoDB" id="2445133at2759"/>
<dbReference type="GO" id="GO:0005789">
    <property type="term" value="C:endoplasmic reticulum membrane"/>
    <property type="evidence" value="ECO:0007669"/>
    <property type="project" value="UniProtKB-SubCell"/>
</dbReference>
<evidence type="ECO:0000313" key="8">
    <source>
        <dbReference type="EMBL" id="PYH98743.1"/>
    </source>
</evidence>
<feature type="compositionally biased region" description="Polar residues" evidence="6">
    <location>
        <begin position="444"/>
        <end position="453"/>
    </location>
</feature>
<dbReference type="SUPFAM" id="SSF54236">
    <property type="entry name" value="Ubiquitin-like"/>
    <property type="match status" value="1"/>
</dbReference>
<feature type="compositionally biased region" description="Low complexity" evidence="6">
    <location>
        <begin position="144"/>
        <end position="161"/>
    </location>
</feature>
<dbReference type="Proteomes" id="UP000247810">
    <property type="component" value="Unassembled WGS sequence"/>
</dbReference>
<feature type="compositionally biased region" description="Basic and acidic residues" evidence="6">
    <location>
        <begin position="186"/>
        <end position="202"/>
    </location>
</feature>
<evidence type="ECO:0000256" key="6">
    <source>
        <dbReference type="SAM" id="MobiDB-lite"/>
    </source>
</evidence>
<keyword evidence="9" id="KW-1185">Reference proteome</keyword>
<dbReference type="InterPro" id="IPR036249">
    <property type="entry name" value="Thioredoxin-like_sf"/>
</dbReference>
<feature type="domain" description="UBX" evidence="7">
    <location>
        <begin position="264"/>
        <end position="346"/>
    </location>
</feature>
<feature type="compositionally biased region" description="Low complexity" evidence="6">
    <location>
        <begin position="398"/>
        <end position="411"/>
    </location>
</feature>
<evidence type="ECO:0000256" key="2">
    <source>
        <dbReference type="ARBA" id="ARBA00023230"/>
    </source>
</evidence>
<feature type="region of interest" description="Disordered" evidence="6">
    <location>
        <begin position="113"/>
        <end position="268"/>
    </location>
</feature>
<dbReference type="SMART" id="SM00166">
    <property type="entry name" value="UBX"/>
    <property type="match status" value="1"/>
</dbReference>
<dbReference type="GO" id="GO:0036503">
    <property type="term" value="P:ERAD pathway"/>
    <property type="evidence" value="ECO:0007669"/>
    <property type="project" value="TreeGrafter"/>
</dbReference>
<dbReference type="PANTHER" id="PTHR46424:SF1">
    <property type="entry name" value="UBX DOMAIN-CONTAINING PROTEIN 4"/>
    <property type="match status" value="1"/>
</dbReference>
<feature type="compositionally biased region" description="Low complexity" evidence="6">
    <location>
        <begin position="168"/>
        <end position="177"/>
    </location>
</feature>
<evidence type="ECO:0000256" key="1">
    <source>
        <dbReference type="ARBA" id="ARBA00004406"/>
    </source>
</evidence>
<gene>
    <name evidence="8" type="ORF">BO71DRAFT_394907</name>
</gene>
<dbReference type="PANTHER" id="PTHR46424">
    <property type="entry name" value="UBX DOMAIN-CONTAINING PROTEIN 4"/>
    <property type="match status" value="1"/>
</dbReference>
<dbReference type="InterPro" id="IPR029071">
    <property type="entry name" value="Ubiquitin-like_domsf"/>
</dbReference>
<dbReference type="AlphaFoldDB" id="A0A319E527"/>
<dbReference type="STRING" id="1448320.A0A319E527"/>
<evidence type="ECO:0000256" key="3">
    <source>
        <dbReference type="ARBA" id="ARBA00038812"/>
    </source>
</evidence>
<comment type="function">
    <text evidence="5">Involved in endoplasmic reticulum-associated protein degradation (ERAD). Acts as a platform to recruit both UBQLN1 and VCP to the ER during ERAD.</text>
</comment>
<comment type="subcellular location">
    <subcellularLocation>
        <location evidence="1">Endoplasmic reticulum membrane</location>
        <topology evidence="1">Peripheral membrane protein</topology>
    </subcellularLocation>
</comment>
<reference evidence="8 9" key="1">
    <citation type="submission" date="2018-02" db="EMBL/GenBank/DDBJ databases">
        <title>The genomes of Aspergillus section Nigri reveals drivers in fungal speciation.</title>
        <authorList>
            <consortium name="DOE Joint Genome Institute"/>
            <person name="Vesth T.C."/>
            <person name="Nybo J."/>
            <person name="Theobald S."/>
            <person name="Brandl J."/>
            <person name="Frisvad J.C."/>
            <person name="Nielsen K.F."/>
            <person name="Lyhne E.K."/>
            <person name="Kogle M.E."/>
            <person name="Kuo A."/>
            <person name="Riley R."/>
            <person name="Clum A."/>
            <person name="Nolan M."/>
            <person name="Lipzen A."/>
            <person name="Salamov A."/>
            <person name="Henrissat B."/>
            <person name="Wiebenga A."/>
            <person name="De vries R.P."/>
            <person name="Grigoriev I.V."/>
            <person name="Mortensen U.H."/>
            <person name="Andersen M.R."/>
            <person name="Baker S.E."/>
        </authorList>
    </citation>
    <scope>NUCLEOTIDE SEQUENCE [LARGE SCALE GENOMIC DNA]</scope>
    <source>
        <strain evidence="8 9">CBS 707.79</strain>
    </source>
</reference>
<dbReference type="SUPFAM" id="SSF52833">
    <property type="entry name" value="Thioredoxin-like"/>
    <property type="match status" value="1"/>
</dbReference>
<dbReference type="Gene3D" id="3.10.20.90">
    <property type="entry name" value="Phosphatidylinositol 3-kinase Catalytic Subunit, Chain A, domain 1"/>
    <property type="match status" value="1"/>
</dbReference>
<dbReference type="Pfam" id="PF00789">
    <property type="entry name" value="UBX"/>
    <property type="match status" value="1"/>
</dbReference>
<dbReference type="EMBL" id="KZ825808">
    <property type="protein sequence ID" value="PYH98743.1"/>
    <property type="molecule type" value="Genomic_DNA"/>
</dbReference>
<feature type="compositionally biased region" description="Basic and acidic residues" evidence="6">
    <location>
        <begin position="227"/>
        <end position="238"/>
    </location>
</feature>
<dbReference type="VEuPathDB" id="FungiDB:BO71DRAFT_394907"/>
<accession>A0A319E527</accession>